<dbReference type="InParanoid" id="D8TKN9"/>
<evidence type="ECO:0000313" key="2">
    <source>
        <dbReference type="EMBL" id="EFJ52095.1"/>
    </source>
</evidence>
<dbReference type="PANTHER" id="PTHR28069:SF2">
    <property type="entry name" value="GH20023P"/>
    <property type="match status" value="1"/>
</dbReference>
<evidence type="ECO:0000256" key="1">
    <source>
        <dbReference type="SAM" id="MobiDB-lite"/>
    </source>
</evidence>
<dbReference type="Proteomes" id="UP000001058">
    <property type="component" value="Unassembled WGS sequence"/>
</dbReference>
<dbReference type="AlphaFoldDB" id="D8TKN9"/>
<reference evidence="2 3" key="1">
    <citation type="journal article" date="2010" name="Science">
        <title>Genomic analysis of organismal complexity in the multicellular green alga Volvox carteri.</title>
        <authorList>
            <person name="Prochnik S.E."/>
            <person name="Umen J."/>
            <person name="Nedelcu A.M."/>
            <person name="Hallmann A."/>
            <person name="Miller S.M."/>
            <person name="Nishii I."/>
            <person name="Ferris P."/>
            <person name="Kuo A."/>
            <person name="Mitros T."/>
            <person name="Fritz-Laylin L.K."/>
            <person name="Hellsten U."/>
            <person name="Chapman J."/>
            <person name="Simakov O."/>
            <person name="Rensing S.A."/>
            <person name="Terry A."/>
            <person name="Pangilinan J."/>
            <person name="Kapitonov V."/>
            <person name="Jurka J."/>
            <person name="Salamov A."/>
            <person name="Shapiro H."/>
            <person name="Schmutz J."/>
            <person name="Grimwood J."/>
            <person name="Lindquist E."/>
            <person name="Lucas S."/>
            <person name="Grigoriev I.V."/>
            <person name="Schmitt R."/>
            <person name="Kirk D."/>
            <person name="Rokhsar D.S."/>
        </authorList>
    </citation>
    <scope>NUCLEOTIDE SEQUENCE [LARGE SCALE GENOMIC DNA]</scope>
    <source>
        <strain evidence="3">f. Nagariensis / Eve</strain>
    </source>
</reference>
<name>D8TKN9_VOLCA</name>
<accession>D8TKN9</accession>
<dbReference type="eggNOG" id="ENOG502SFGT">
    <property type="taxonomic scope" value="Eukaryota"/>
</dbReference>
<dbReference type="KEGG" id="vcn:VOLCADRAFT_103109"/>
<feature type="compositionally biased region" description="Low complexity" evidence="1">
    <location>
        <begin position="46"/>
        <end position="59"/>
    </location>
</feature>
<gene>
    <name evidence="2" type="ORF">VOLCADRAFT_103109</name>
</gene>
<sequence>MRFLQGTYMQRAEEAPDVCFAFNPGFTCPDYDWSETVKTLTRSKRSPGSGSSSGARRSGVPVQPCMLVATNTSMEAQMEAEWLQEYGWHSEDSALPNPYTSLKLLQSGTLANDLYRKNAWLVVYEHRPTQPRLVRGGRSGKRSAKAAAKRAAKALYSAMVAPVARLLRKR</sequence>
<dbReference type="RefSeq" id="XP_002946869.1">
    <property type="nucleotide sequence ID" value="XM_002946823.1"/>
</dbReference>
<organism evidence="3">
    <name type="scientific">Volvox carteri f. nagariensis</name>
    <dbReference type="NCBI Taxonomy" id="3068"/>
    <lineage>
        <taxon>Eukaryota</taxon>
        <taxon>Viridiplantae</taxon>
        <taxon>Chlorophyta</taxon>
        <taxon>core chlorophytes</taxon>
        <taxon>Chlorophyceae</taxon>
        <taxon>CS clade</taxon>
        <taxon>Chlamydomonadales</taxon>
        <taxon>Volvocaceae</taxon>
        <taxon>Volvox</taxon>
    </lineage>
</organism>
<dbReference type="PANTHER" id="PTHR28069">
    <property type="entry name" value="GH20023P"/>
    <property type="match status" value="1"/>
</dbReference>
<feature type="region of interest" description="Disordered" evidence="1">
    <location>
        <begin position="39"/>
        <end position="59"/>
    </location>
</feature>
<dbReference type="OrthoDB" id="194537at2759"/>
<protein>
    <submittedName>
        <fullName evidence="2">Uncharacterized protein</fullName>
    </submittedName>
</protein>
<proteinExistence type="predicted"/>
<keyword evidence="3" id="KW-1185">Reference proteome</keyword>
<dbReference type="GeneID" id="9618065"/>
<evidence type="ECO:0000313" key="3">
    <source>
        <dbReference type="Proteomes" id="UP000001058"/>
    </source>
</evidence>
<dbReference type="EMBL" id="GL378325">
    <property type="protein sequence ID" value="EFJ52095.1"/>
    <property type="molecule type" value="Genomic_DNA"/>
</dbReference>